<reference evidence="1 2" key="1">
    <citation type="submission" date="2014-07" db="EMBL/GenBank/DDBJ databases">
        <authorList>
            <person name="McCorrison J."/>
            <person name="Sanka R."/>
            <person name="Torralba M."/>
            <person name="Gillis M."/>
            <person name="Haft D.H."/>
            <person name="Methe B."/>
            <person name="Sutton G."/>
            <person name="Nelson K.E."/>
        </authorList>
    </citation>
    <scope>NUCLEOTIDE SEQUENCE [LARGE SCALE GENOMIC DNA]</scope>
    <source>
        <strain evidence="1 2">S9-PR14</strain>
    </source>
</reference>
<comment type="caution">
    <text evidence="1">The sequence shown here is derived from an EMBL/GenBank/DDBJ whole genome shotgun (WGS) entry which is preliminary data.</text>
</comment>
<dbReference type="AlphaFoldDB" id="A0A098YN42"/>
<sequence>MSFYFTIFIYFFCKNHYFFSSISFLKWDIFLETRKKEDKKQSPKMASQKTEKMFTGIERCPHFFVFLQTHQAYIKQI</sequence>
<dbReference type="Proteomes" id="UP000029723">
    <property type="component" value="Unassembled WGS sequence"/>
</dbReference>
<name>A0A098YN42_9BACT</name>
<evidence type="ECO:0000313" key="1">
    <source>
        <dbReference type="EMBL" id="KGI20781.1"/>
    </source>
</evidence>
<organism evidence="1 2">
    <name type="scientific">Hoylesella timonensis S9-PR14</name>
    <dbReference type="NCBI Taxonomy" id="1401062"/>
    <lineage>
        <taxon>Bacteria</taxon>
        <taxon>Pseudomonadati</taxon>
        <taxon>Bacteroidota</taxon>
        <taxon>Bacteroidia</taxon>
        <taxon>Bacteroidales</taxon>
        <taxon>Prevotellaceae</taxon>
        <taxon>Hoylesella</taxon>
    </lineage>
</organism>
<gene>
    <name evidence="1" type="ORF">HMPREF9304_14150</name>
</gene>
<accession>A0A098YN42</accession>
<dbReference type="EMBL" id="JRPQ01000278">
    <property type="protein sequence ID" value="KGI20781.1"/>
    <property type="molecule type" value="Genomic_DNA"/>
</dbReference>
<protein>
    <submittedName>
        <fullName evidence="1">Uncharacterized protein</fullName>
    </submittedName>
</protein>
<evidence type="ECO:0000313" key="2">
    <source>
        <dbReference type="Proteomes" id="UP000029723"/>
    </source>
</evidence>
<proteinExistence type="predicted"/>